<sequence length="562" mass="64570">MAEINFNEEDPDRNILDSSQIRDYFDEATVLITGSTGFLGKLILEKLLRSFTNMRRIYLIVRPKRGQSIRQRMEALLEDQLFNRVRLATPNFAEKLCYIRGECARNDLGLNANDKKLLTQEVTSVFHCAALMDFEEKLRQASYVNVRATKDLIRLAKSMKNLKSFIHVSSVFAHSCKDSVNEEFYKSSINCQQLLTIVDAFDDGTLNKLTPIIMGHSKNTFCFTKSVSEDVVKTEGVGLPIAILRPSFIIATSQEPIPGWIENLYGPTGLLVAVNLGLARSTLANPKYTIDVVPADYVVNLAIAASWNIANLQALNENQELVTRRRSIEAEIPIYNAPDFIQFLRALNENQELVTRRRSIEAEIPIYNAVSSPENPINWEKYISLSRKYSSRMPSTLLVSHSSNKINSNRYLHYLYVILLHYIPAIFIDLVMFCLGKPPLLLRTYRKIDEFTETFKHFTLTQWYFKNTNTQALWKKLNATDRQLFEFDMSCLNWQSYYYVYMRGIRIYVLKDPLETVITGAAKYFKLKIMHYICGDVTGTTTQDKAPIQCRNSSGYNCEYCK</sequence>
<evidence type="ECO:0000313" key="8">
    <source>
        <dbReference type="Proteomes" id="UP001458880"/>
    </source>
</evidence>
<reference evidence="7 8" key="1">
    <citation type="journal article" date="2024" name="BMC Genomics">
        <title>De novo assembly and annotation of Popillia japonica's genome with initial clues to its potential as an invasive pest.</title>
        <authorList>
            <person name="Cucini C."/>
            <person name="Boschi S."/>
            <person name="Funari R."/>
            <person name="Cardaioli E."/>
            <person name="Iannotti N."/>
            <person name="Marturano G."/>
            <person name="Paoli F."/>
            <person name="Bruttini M."/>
            <person name="Carapelli A."/>
            <person name="Frati F."/>
            <person name="Nardi F."/>
        </authorList>
    </citation>
    <scope>NUCLEOTIDE SEQUENCE [LARGE SCALE GENOMIC DNA]</scope>
    <source>
        <strain evidence="7">DMR45628</strain>
    </source>
</reference>
<dbReference type="GO" id="GO:0102965">
    <property type="term" value="F:alcohol-forming long-chain fatty acyl-CoA reductase activity"/>
    <property type="evidence" value="ECO:0007669"/>
    <property type="project" value="UniProtKB-EC"/>
</dbReference>
<dbReference type="CDD" id="cd05236">
    <property type="entry name" value="FAR-N_SDR_e"/>
    <property type="match status" value="1"/>
</dbReference>
<comment type="caution">
    <text evidence="7">The sequence shown here is derived from an EMBL/GenBank/DDBJ whole genome shotgun (WGS) entry which is preliminary data.</text>
</comment>
<dbReference type="Pfam" id="PF03015">
    <property type="entry name" value="Sterile"/>
    <property type="match status" value="1"/>
</dbReference>
<keyword evidence="8" id="KW-1185">Reference proteome</keyword>
<keyword evidence="4" id="KW-1133">Transmembrane helix</keyword>
<dbReference type="Pfam" id="PF07993">
    <property type="entry name" value="NAD_binding_4"/>
    <property type="match status" value="1"/>
</dbReference>
<organism evidence="7 8">
    <name type="scientific">Popillia japonica</name>
    <name type="common">Japanese beetle</name>
    <dbReference type="NCBI Taxonomy" id="7064"/>
    <lineage>
        <taxon>Eukaryota</taxon>
        <taxon>Metazoa</taxon>
        <taxon>Ecdysozoa</taxon>
        <taxon>Arthropoda</taxon>
        <taxon>Hexapoda</taxon>
        <taxon>Insecta</taxon>
        <taxon>Pterygota</taxon>
        <taxon>Neoptera</taxon>
        <taxon>Endopterygota</taxon>
        <taxon>Coleoptera</taxon>
        <taxon>Polyphaga</taxon>
        <taxon>Scarabaeiformia</taxon>
        <taxon>Scarabaeidae</taxon>
        <taxon>Rutelinae</taxon>
        <taxon>Popillia</taxon>
    </lineage>
</organism>
<keyword evidence="2 4" id="KW-0444">Lipid biosynthesis</keyword>
<dbReference type="Gene3D" id="3.40.50.720">
    <property type="entry name" value="NAD(P)-binding Rossmann-like Domain"/>
    <property type="match status" value="1"/>
</dbReference>
<dbReference type="InterPro" id="IPR036291">
    <property type="entry name" value="NAD(P)-bd_dom_sf"/>
</dbReference>
<dbReference type="InterPro" id="IPR026055">
    <property type="entry name" value="FAR"/>
</dbReference>
<evidence type="ECO:0000256" key="4">
    <source>
        <dbReference type="RuleBase" id="RU363097"/>
    </source>
</evidence>
<dbReference type="GO" id="GO:0035336">
    <property type="term" value="P:long-chain fatty-acyl-CoA metabolic process"/>
    <property type="evidence" value="ECO:0007669"/>
    <property type="project" value="TreeGrafter"/>
</dbReference>
<comment type="function">
    <text evidence="4">Catalyzes the reduction of fatty acyl-CoA to fatty alcohols.</text>
</comment>
<evidence type="ECO:0000259" key="6">
    <source>
        <dbReference type="Pfam" id="PF07993"/>
    </source>
</evidence>
<feature type="domain" description="Fatty acyl-CoA reductase C-terminal" evidence="5">
    <location>
        <begin position="420"/>
        <end position="512"/>
    </location>
</feature>
<dbReference type="CDD" id="cd09071">
    <property type="entry name" value="FAR_C"/>
    <property type="match status" value="1"/>
</dbReference>
<dbReference type="SUPFAM" id="SSF51735">
    <property type="entry name" value="NAD(P)-binding Rossmann-fold domains"/>
    <property type="match status" value="1"/>
</dbReference>
<dbReference type="PANTHER" id="PTHR11011:SF60">
    <property type="entry name" value="FATTY ACYL-COA REDUCTASE-RELATED"/>
    <property type="match status" value="1"/>
</dbReference>
<evidence type="ECO:0000256" key="3">
    <source>
        <dbReference type="ARBA" id="ARBA00023098"/>
    </source>
</evidence>
<dbReference type="EMBL" id="JASPKY010000038">
    <property type="protein sequence ID" value="KAK9746683.1"/>
    <property type="molecule type" value="Genomic_DNA"/>
</dbReference>
<evidence type="ECO:0000313" key="7">
    <source>
        <dbReference type="EMBL" id="KAK9746683.1"/>
    </source>
</evidence>
<feature type="domain" description="Thioester reductase (TE)" evidence="6">
    <location>
        <begin position="32"/>
        <end position="301"/>
    </location>
</feature>
<dbReference type="AlphaFoldDB" id="A0AAW1MJZ4"/>
<comment type="catalytic activity">
    <reaction evidence="4">
        <text>a long-chain fatty acyl-CoA + 2 NADPH + 2 H(+) = a long-chain primary fatty alcohol + 2 NADP(+) + CoA</text>
        <dbReference type="Rhea" id="RHEA:52716"/>
        <dbReference type="ChEBI" id="CHEBI:15378"/>
        <dbReference type="ChEBI" id="CHEBI:57287"/>
        <dbReference type="ChEBI" id="CHEBI:57783"/>
        <dbReference type="ChEBI" id="CHEBI:58349"/>
        <dbReference type="ChEBI" id="CHEBI:77396"/>
        <dbReference type="ChEBI" id="CHEBI:83139"/>
        <dbReference type="EC" id="1.2.1.84"/>
    </reaction>
</comment>
<keyword evidence="4" id="KW-0521">NADP</keyword>
<dbReference type="GO" id="GO:0080019">
    <property type="term" value="F:alcohol-forming very long-chain fatty acyl-CoA reductase activity"/>
    <property type="evidence" value="ECO:0007669"/>
    <property type="project" value="InterPro"/>
</dbReference>
<evidence type="ECO:0000259" key="5">
    <source>
        <dbReference type="Pfam" id="PF03015"/>
    </source>
</evidence>
<dbReference type="InterPro" id="IPR033640">
    <property type="entry name" value="FAR_C"/>
</dbReference>
<dbReference type="EC" id="1.2.1.84" evidence="4"/>
<comment type="similarity">
    <text evidence="1 4">Belongs to the fatty acyl-CoA reductase family.</text>
</comment>
<proteinExistence type="inferred from homology"/>
<keyword evidence="4" id="KW-0812">Transmembrane</keyword>
<evidence type="ECO:0000256" key="1">
    <source>
        <dbReference type="ARBA" id="ARBA00005928"/>
    </source>
</evidence>
<dbReference type="Proteomes" id="UP001458880">
    <property type="component" value="Unassembled WGS sequence"/>
</dbReference>
<dbReference type="InterPro" id="IPR013120">
    <property type="entry name" value="FAR_NAD-bd"/>
</dbReference>
<evidence type="ECO:0000256" key="2">
    <source>
        <dbReference type="ARBA" id="ARBA00022516"/>
    </source>
</evidence>
<keyword evidence="3 4" id="KW-0443">Lipid metabolism</keyword>
<keyword evidence="4" id="KW-0472">Membrane</keyword>
<accession>A0AAW1MJZ4</accession>
<feature type="transmembrane region" description="Helical" evidence="4">
    <location>
        <begin position="411"/>
        <end position="436"/>
    </location>
</feature>
<name>A0AAW1MJZ4_POPJA</name>
<protein>
    <recommendedName>
        <fullName evidence="4">Fatty acyl-CoA reductase</fullName>
        <ecNumber evidence="4">1.2.1.84</ecNumber>
    </recommendedName>
</protein>
<dbReference type="GO" id="GO:0005777">
    <property type="term" value="C:peroxisome"/>
    <property type="evidence" value="ECO:0007669"/>
    <property type="project" value="TreeGrafter"/>
</dbReference>
<gene>
    <name evidence="7" type="ORF">QE152_g5978</name>
</gene>
<keyword evidence="4" id="KW-0560">Oxidoreductase</keyword>
<dbReference type="PANTHER" id="PTHR11011">
    <property type="entry name" value="MALE STERILITY PROTEIN 2-RELATED"/>
    <property type="match status" value="1"/>
</dbReference>